<protein>
    <submittedName>
        <fullName evidence="4">Sulfatase</fullName>
    </submittedName>
</protein>
<evidence type="ECO:0000313" key="5">
    <source>
        <dbReference type="Proteomes" id="UP000214975"/>
    </source>
</evidence>
<keyword evidence="2" id="KW-0378">Hydrolase</keyword>
<dbReference type="RefSeq" id="WP_094397044.1">
    <property type="nucleotide sequence ID" value="NZ_CP016893.1"/>
</dbReference>
<dbReference type="InterPro" id="IPR000917">
    <property type="entry name" value="Sulfatase_N"/>
</dbReference>
<reference evidence="4 5" key="1">
    <citation type="submission" date="2016-08" db="EMBL/GenBank/DDBJ databases">
        <title>A novel genetic cassette of butanologenic Thermoanaerobacterium thermosaccharolyticum that directly convert cellulose to butanol.</title>
        <authorList>
            <person name="Li T."/>
            <person name="He J."/>
        </authorList>
    </citation>
    <scope>NUCLEOTIDE SEQUENCE [LARGE SCALE GENOMIC DNA]</scope>
    <source>
        <strain evidence="4 5">TG57</strain>
    </source>
</reference>
<dbReference type="AlphaFoldDB" id="A0A223HXB3"/>
<feature type="domain" description="Sulfatase N-terminal" evidence="3">
    <location>
        <begin position="4"/>
        <end position="334"/>
    </location>
</feature>
<name>A0A223HXB3_THETR</name>
<sequence length="492" mass="56920">MRAIIVMFDTLRRDYLPNYGNMWVHAQNFQRLGKKCTTFDNFYAGSLPCIPARRELHTGKYNFLFRGWGPLEPFDFSVFEVLKENGVYTHLVTDHSHYFEDGGATYHNRYNTWEGFRGQEGDRWVPQDLALLPENLHPLNKHGISVIQHYANRTRQRTEEEMSSVRTVAAGLEFMKTHADKDHFLLQIECFDPHEPFYAPQKYRDLYKCTDYGGKFDWPAYQSIDAEQNKSEIEKVRKEYAALISMCDAQLGKILDMMDELDMWRDTLLIVTTDHGFLLGEHNFIGKNFMPAYEELVHLPFFIHDPRCECGERRCSALAQTIDIAPTLLDFFGVDLPDNMEGKPLFPLLKGDVTNHKTILFGIYGGHVNIFDGEYVYMRACANEKNEPLFSYTLMPTNMRGFFPSQSLEKIEIVKGMRLTNGIPCLRIPVQSNIVKPQMFGNLLFHIPTDPFQKKNIINPEIECRMVHELVQALNNIEAPAEVFERLGLSAQ</sequence>
<evidence type="ECO:0000313" key="4">
    <source>
        <dbReference type="EMBL" id="AST57108.1"/>
    </source>
</evidence>
<keyword evidence="1" id="KW-0479">Metal-binding</keyword>
<evidence type="ECO:0000256" key="2">
    <source>
        <dbReference type="ARBA" id="ARBA00022801"/>
    </source>
</evidence>
<dbReference type="PANTHER" id="PTHR45953">
    <property type="entry name" value="IDURONATE 2-SULFATASE"/>
    <property type="match status" value="1"/>
</dbReference>
<dbReference type="EMBL" id="CP016893">
    <property type="protein sequence ID" value="AST57108.1"/>
    <property type="molecule type" value="Genomic_DNA"/>
</dbReference>
<dbReference type="GO" id="GO:0046872">
    <property type="term" value="F:metal ion binding"/>
    <property type="evidence" value="ECO:0007669"/>
    <property type="project" value="UniProtKB-KW"/>
</dbReference>
<dbReference type="CDD" id="cd16148">
    <property type="entry name" value="sulfatase_like"/>
    <property type="match status" value="1"/>
</dbReference>
<dbReference type="Proteomes" id="UP000214975">
    <property type="component" value="Chromosome"/>
</dbReference>
<evidence type="ECO:0000256" key="1">
    <source>
        <dbReference type="ARBA" id="ARBA00022723"/>
    </source>
</evidence>
<organism evidence="4 5">
    <name type="scientific">Thermoanaerobacterium thermosaccharolyticum</name>
    <name type="common">Clostridium thermosaccharolyticum</name>
    <dbReference type="NCBI Taxonomy" id="1517"/>
    <lineage>
        <taxon>Bacteria</taxon>
        <taxon>Bacillati</taxon>
        <taxon>Bacillota</taxon>
        <taxon>Clostridia</taxon>
        <taxon>Thermoanaerobacterales</taxon>
        <taxon>Thermoanaerobacteraceae</taxon>
        <taxon>Thermoanaerobacterium</taxon>
    </lineage>
</organism>
<proteinExistence type="predicted"/>
<dbReference type="Pfam" id="PF00884">
    <property type="entry name" value="Sulfatase"/>
    <property type="match status" value="1"/>
</dbReference>
<accession>A0A223HXB3</accession>
<dbReference type="InterPro" id="IPR017850">
    <property type="entry name" value="Alkaline_phosphatase_core_sf"/>
</dbReference>
<dbReference type="PANTHER" id="PTHR45953:SF1">
    <property type="entry name" value="IDURONATE 2-SULFATASE"/>
    <property type="match status" value="1"/>
</dbReference>
<dbReference type="GO" id="GO:0008484">
    <property type="term" value="F:sulfuric ester hydrolase activity"/>
    <property type="evidence" value="ECO:0007669"/>
    <property type="project" value="TreeGrafter"/>
</dbReference>
<evidence type="ECO:0000259" key="3">
    <source>
        <dbReference type="Pfam" id="PF00884"/>
    </source>
</evidence>
<gene>
    <name evidence="4" type="ORF">Thert_00991</name>
</gene>
<dbReference type="Gene3D" id="3.40.720.10">
    <property type="entry name" value="Alkaline Phosphatase, subunit A"/>
    <property type="match status" value="1"/>
</dbReference>
<dbReference type="GO" id="GO:0005737">
    <property type="term" value="C:cytoplasm"/>
    <property type="evidence" value="ECO:0007669"/>
    <property type="project" value="TreeGrafter"/>
</dbReference>
<dbReference type="SUPFAM" id="SSF53649">
    <property type="entry name" value="Alkaline phosphatase-like"/>
    <property type="match status" value="1"/>
</dbReference>